<dbReference type="RefSeq" id="WP_377304152.1">
    <property type="nucleotide sequence ID" value="NZ_CP180191.1"/>
</dbReference>
<keyword evidence="2" id="KW-1185">Reference proteome</keyword>
<comment type="caution">
    <text evidence="1">The sequence shown here is derived from an EMBL/GenBank/DDBJ whole genome shotgun (WGS) entry which is preliminary data.</text>
</comment>
<protein>
    <submittedName>
        <fullName evidence="1">Uncharacterized protein</fullName>
    </submittedName>
</protein>
<proteinExistence type="predicted"/>
<accession>A0ABV7H732</accession>
<evidence type="ECO:0000313" key="1">
    <source>
        <dbReference type="EMBL" id="MFC3148329.1"/>
    </source>
</evidence>
<dbReference type="EMBL" id="JBHRTI010000004">
    <property type="protein sequence ID" value="MFC3148329.1"/>
    <property type="molecule type" value="Genomic_DNA"/>
</dbReference>
<gene>
    <name evidence="1" type="ORF">ACFOEN_11815</name>
</gene>
<sequence length="82" mass="9018">MKEPLFDLVALHEDPVASRLLPPGVKAWRSARTMAEDIHRAKTLGLGPKSTMPEPILTEEQRKDPILVAKARVALAKAHGLM</sequence>
<dbReference type="Proteomes" id="UP001595556">
    <property type="component" value="Unassembled WGS sequence"/>
</dbReference>
<evidence type="ECO:0000313" key="2">
    <source>
        <dbReference type="Proteomes" id="UP001595556"/>
    </source>
</evidence>
<organism evidence="1 2">
    <name type="scientific">Piscinibacterium candidicorallinum</name>
    <dbReference type="NCBI Taxonomy" id="1793872"/>
    <lineage>
        <taxon>Bacteria</taxon>
        <taxon>Pseudomonadati</taxon>
        <taxon>Pseudomonadota</taxon>
        <taxon>Betaproteobacteria</taxon>
        <taxon>Burkholderiales</taxon>
        <taxon>Piscinibacterium</taxon>
    </lineage>
</organism>
<reference evidence="2" key="1">
    <citation type="journal article" date="2019" name="Int. J. Syst. Evol. Microbiol.">
        <title>The Global Catalogue of Microorganisms (GCM) 10K type strain sequencing project: providing services to taxonomists for standard genome sequencing and annotation.</title>
        <authorList>
            <consortium name="The Broad Institute Genomics Platform"/>
            <consortium name="The Broad Institute Genome Sequencing Center for Infectious Disease"/>
            <person name="Wu L."/>
            <person name="Ma J."/>
        </authorList>
    </citation>
    <scope>NUCLEOTIDE SEQUENCE [LARGE SCALE GENOMIC DNA]</scope>
    <source>
        <strain evidence="2">KCTC 52168</strain>
    </source>
</reference>
<name>A0ABV7H732_9BURK</name>